<name>A0ACC2NS57_9HYME</name>
<keyword evidence="2" id="KW-1185">Reference proteome</keyword>
<organism evidence="1 2">
    <name type="scientific">Eretmocerus hayati</name>
    <dbReference type="NCBI Taxonomy" id="131215"/>
    <lineage>
        <taxon>Eukaryota</taxon>
        <taxon>Metazoa</taxon>
        <taxon>Ecdysozoa</taxon>
        <taxon>Arthropoda</taxon>
        <taxon>Hexapoda</taxon>
        <taxon>Insecta</taxon>
        <taxon>Pterygota</taxon>
        <taxon>Neoptera</taxon>
        <taxon>Endopterygota</taxon>
        <taxon>Hymenoptera</taxon>
        <taxon>Apocrita</taxon>
        <taxon>Proctotrupomorpha</taxon>
        <taxon>Chalcidoidea</taxon>
        <taxon>Aphelinidae</taxon>
        <taxon>Aphelininae</taxon>
        <taxon>Eretmocerus</taxon>
    </lineage>
</organism>
<evidence type="ECO:0000313" key="1">
    <source>
        <dbReference type="EMBL" id="KAJ8674094.1"/>
    </source>
</evidence>
<comment type="caution">
    <text evidence="1">The sequence shown here is derived from an EMBL/GenBank/DDBJ whole genome shotgun (WGS) entry which is preliminary data.</text>
</comment>
<dbReference type="Proteomes" id="UP001239111">
    <property type="component" value="Chromosome 3"/>
</dbReference>
<gene>
    <name evidence="1" type="ORF">QAD02_005356</name>
</gene>
<dbReference type="EMBL" id="CM056743">
    <property type="protein sequence ID" value="KAJ8674094.1"/>
    <property type="molecule type" value="Genomic_DNA"/>
</dbReference>
<accession>A0ACC2NS57</accession>
<evidence type="ECO:0000313" key="2">
    <source>
        <dbReference type="Proteomes" id="UP001239111"/>
    </source>
</evidence>
<sequence length="344" mass="37812">MELVVRVLILFSLSSTFFSFANCDSSSAAISCAVGLNSYHKKDIISAVYALTNNNDIYQAQGYVTFRLHSRENVNGQEILIDEPELLQTAFFKKSRPTKMITHGYLNSGTSPACKLSLNAFLNSGDYNIIVVDWWNMQSIWGVLPLSYNRAVSHVKEVGIYVARMIDFLESQGMSTDSTTLIGHSLGAHVMGIAGHYAKSRIKYIVGLDPALPLFESRDEGDRLSITDARIVEVIHTNVGDCGYINQLGHYDFYPNGGSKQPGCILNQCSHARAYELFAESISSDSGFFGRKCTDLKSAKEGNCTGSLAKMGGNDESTGIQKRSISEGMYYLETRDSSPYAMGV</sequence>
<reference evidence="1" key="1">
    <citation type="submission" date="2023-04" db="EMBL/GenBank/DDBJ databases">
        <title>A chromosome-level genome assembly of the parasitoid wasp Eretmocerus hayati.</title>
        <authorList>
            <person name="Zhong Y."/>
            <person name="Liu S."/>
            <person name="Liu Y."/>
        </authorList>
    </citation>
    <scope>NUCLEOTIDE SEQUENCE</scope>
    <source>
        <strain evidence="1">ZJU_SS_LIU_2023</strain>
    </source>
</reference>
<protein>
    <submittedName>
        <fullName evidence="1">Uncharacterized protein</fullName>
    </submittedName>
</protein>
<proteinExistence type="predicted"/>